<comment type="caution">
    <text evidence="3">The sequence shown here is derived from an EMBL/GenBank/DDBJ whole genome shotgun (WGS) entry which is preliminary data.</text>
</comment>
<accession>A0ABS3HP28</accession>
<evidence type="ECO:0000259" key="2">
    <source>
        <dbReference type="PROSITE" id="PS51464"/>
    </source>
</evidence>
<reference evidence="3 4" key="1">
    <citation type="submission" date="2021-03" db="EMBL/GenBank/DDBJ databases">
        <title>Enterococcal diversity collection.</title>
        <authorList>
            <person name="Gilmore M.S."/>
            <person name="Schwartzman J."/>
            <person name="Van Tyne D."/>
            <person name="Martin M."/>
            <person name="Earl A.M."/>
            <person name="Manson A.L."/>
            <person name="Straub T."/>
            <person name="Salamzade R."/>
            <person name="Saavedra J."/>
            <person name="Lebreton F."/>
            <person name="Prichula J."/>
            <person name="Schaufler K."/>
            <person name="Gaca A."/>
            <person name="Sgardioli B."/>
            <person name="Wagenaar J."/>
            <person name="Strong T."/>
        </authorList>
    </citation>
    <scope>NUCLEOTIDE SEQUENCE [LARGE SCALE GENOMIC DNA]</scope>
    <source>
        <strain evidence="3 4">DIV0080</strain>
    </source>
</reference>
<dbReference type="Gene3D" id="3.40.50.10490">
    <property type="entry name" value="Glucose-6-phosphate isomerase like protein, domain 1"/>
    <property type="match status" value="1"/>
</dbReference>
<dbReference type="PANTHER" id="PTHR43443:SF1">
    <property type="entry name" value="3-HEXULOSE-6-PHOSPHATE ISOMERASE"/>
    <property type="match status" value="1"/>
</dbReference>
<dbReference type="InterPro" id="IPR017552">
    <property type="entry name" value="PHI/rmpB"/>
</dbReference>
<organism evidence="3 4">
    <name type="scientific">Candidatus Vagococcus giribetii</name>
    <dbReference type="NCBI Taxonomy" id="2230876"/>
    <lineage>
        <taxon>Bacteria</taxon>
        <taxon>Bacillati</taxon>
        <taxon>Bacillota</taxon>
        <taxon>Bacilli</taxon>
        <taxon>Lactobacillales</taxon>
        <taxon>Enterococcaceae</taxon>
        <taxon>Vagococcus</taxon>
    </lineage>
</organism>
<dbReference type="PROSITE" id="PS51464">
    <property type="entry name" value="SIS"/>
    <property type="match status" value="1"/>
</dbReference>
<dbReference type="RefSeq" id="WP_206964090.1">
    <property type="nucleotide sequence ID" value="NZ_JAFLVX010000002.1"/>
</dbReference>
<protein>
    <submittedName>
        <fullName evidence="3">6-phospho-3-hexuloisomerase</fullName>
    </submittedName>
</protein>
<feature type="domain" description="SIS" evidence="2">
    <location>
        <begin position="26"/>
        <end position="167"/>
    </location>
</feature>
<dbReference type="EMBL" id="JAFLVX010000002">
    <property type="protein sequence ID" value="MBO0475494.1"/>
    <property type="molecule type" value="Genomic_DNA"/>
</dbReference>
<dbReference type="Pfam" id="PF01380">
    <property type="entry name" value="SIS"/>
    <property type="match status" value="1"/>
</dbReference>
<evidence type="ECO:0000256" key="1">
    <source>
        <dbReference type="ARBA" id="ARBA00009235"/>
    </source>
</evidence>
<evidence type="ECO:0000313" key="3">
    <source>
        <dbReference type="EMBL" id="MBO0475494.1"/>
    </source>
</evidence>
<gene>
    <name evidence="3" type="primary">hxlB</name>
    <name evidence="3" type="ORF">DOK76_00345</name>
</gene>
<comment type="similarity">
    <text evidence="1">Belongs to the SIS family. PHI subfamily.</text>
</comment>
<name>A0ABS3HP28_9ENTE</name>
<keyword evidence="4" id="KW-1185">Reference proteome</keyword>
<dbReference type="NCBIfam" id="TIGR03127">
    <property type="entry name" value="RuMP_HxlB"/>
    <property type="match status" value="1"/>
</dbReference>
<dbReference type="PANTHER" id="PTHR43443">
    <property type="entry name" value="3-HEXULOSE-6-PHOSPHATE ISOMERASE"/>
    <property type="match status" value="1"/>
</dbReference>
<evidence type="ECO:0000313" key="4">
    <source>
        <dbReference type="Proteomes" id="UP000664857"/>
    </source>
</evidence>
<proteinExistence type="inferred from homology"/>
<dbReference type="CDD" id="cd05005">
    <property type="entry name" value="SIS_PHI"/>
    <property type="match status" value="1"/>
</dbReference>
<sequence>MKTIKTIMDEINTVMNLVEEQQLEQALPFFDKAKRIFITGAGRSGFQAKGFAMRLMHIGYTDFVLGETITPSIKAGDTWVAISGSGTTKGILMETEIAKTKGLKVVVLTSDDTSPLAKLADHVIVVPGATKTGAGVKSQQLLSSLFDQTVHITLDALTLKLAERDETSNQDALASHVNVE</sequence>
<dbReference type="InterPro" id="IPR046348">
    <property type="entry name" value="SIS_dom_sf"/>
</dbReference>
<dbReference type="Proteomes" id="UP000664857">
    <property type="component" value="Unassembled WGS sequence"/>
</dbReference>
<dbReference type="InterPro" id="IPR001347">
    <property type="entry name" value="SIS_dom"/>
</dbReference>
<dbReference type="SUPFAM" id="SSF53697">
    <property type="entry name" value="SIS domain"/>
    <property type="match status" value="1"/>
</dbReference>